<evidence type="ECO:0008006" key="8">
    <source>
        <dbReference type="Google" id="ProtNLM"/>
    </source>
</evidence>
<keyword evidence="2 5" id="KW-0812">Transmembrane</keyword>
<evidence type="ECO:0000313" key="6">
    <source>
        <dbReference type="EMBL" id="CBK21881.2"/>
    </source>
</evidence>
<comment type="subcellular location">
    <subcellularLocation>
        <location evidence="1">Membrane</location>
        <topology evidence="1">Multi-pass membrane protein</topology>
    </subcellularLocation>
</comment>
<keyword evidence="7" id="KW-1185">Reference proteome</keyword>
<accession>D8M1E2</accession>
<dbReference type="Pfam" id="PF04142">
    <property type="entry name" value="Nuc_sug_transp"/>
    <property type="match status" value="1"/>
</dbReference>
<protein>
    <recommendedName>
        <fullName evidence="8">Sugar phosphate transporter domain-containing protein</fullName>
    </recommendedName>
</protein>
<dbReference type="EMBL" id="FN668645">
    <property type="protein sequence ID" value="CBK21881.2"/>
    <property type="molecule type" value="Genomic_DNA"/>
</dbReference>
<evidence type="ECO:0000313" key="7">
    <source>
        <dbReference type="Proteomes" id="UP000008312"/>
    </source>
</evidence>
<keyword evidence="3 5" id="KW-1133">Transmembrane helix</keyword>
<keyword evidence="4 5" id="KW-0472">Membrane</keyword>
<dbReference type="InterPro" id="IPR037185">
    <property type="entry name" value="EmrE-like"/>
</dbReference>
<dbReference type="InParanoid" id="D8M1E2"/>
<proteinExistence type="predicted"/>
<evidence type="ECO:0000256" key="4">
    <source>
        <dbReference type="ARBA" id="ARBA00023136"/>
    </source>
</evidence>
<dbReference type="GO" id="GO:0000139">
    <property type="term" value="C:Golgi membrane"/>
    <property type="evidence" value="ECO:0007669"/>
    <property type="project" value="InterPro"/>
</dbReference>
<dbReference type="GO" id="GO:0015165">
    <property type="term" value="F:pyrimidine nucleotide-sugar transmembrane transporter activity"/>
    <property type="evidence" value="ECO:0007669"/>
    <property type="project" value="InterPro"/>
</dbReference>
<evidence type="ECO:0000256" key="1">
    <source>
        <dbReference type="ARBA" id="ARBA00004141"/>
    </source>
</evidence>
<dbReference type="RefSeq" id="XP_012895929.1">
    <property type="nucleotide sequence ID" value="XM_013040475.1"/>
</dbReference>
<sequence>MKNGSKYEFSVFMSSLLTESGKLFISYTLLKWQLAHKKAIRYNYSLKDILLWIVPSSLYVIANNLYFVVISISDSPITQQVFGSLEIVIVGLANVFILNKKLSGVQWAALFLLTSSVASIQIAKSQTRELELPFLPIVLTICSSGLAGLAGVVIEKLMKGKSKISIFQQNLWLNFWSVCLNFVCLLVENGASFPQQMTLSRFNSFALLTVANTIVMGLVTVGILKVLSSVVKSFTSSASLVLTSILSSVLFDVQLKYPETSDENGA</sequence>
<feature type="transmembrane region" description="Helical" evidence="5">
    <location>
        <begin position="205"/>
        <end position="227"/>
    </location>
</feature>
<dbReference type="InterPro" id="IPR007271">
    <property type="entry name" value="Nuc_sug_transpt"/>
</dbReference>
<evidence type="ECO:0000256" key="2">
    <source>
        <dbReference type="ARBA" id="ARBA00022692"/>
    </source>
</evidence>
<gene>
    <name evidence="6" type="ORF">GSBLH_T00006362001</name>
</gene>
<evidence type="ECO:0000256" key="3">
    <source>
        <dbReference type="ARBA" id="ARBA00022989"/>
    </source>
</evidence>
<feature type="transmembrane region" description="Helical" evidence="5">
    <location>
        <begin position="174"/>
        <end position="193"/>
    </location>
</feature>
<dbReference type="AlphaFoldDB" id="D8M1E2"/>
<name>D8M1E2_BLAHO</name>
<evidence type="ECO:0000256" key="5">
    <source>
        <dbReference type="SAM" id="Phobius"/>
    </source>
</evidence>
<feature type="transmembrane region" description="Helical" evidence="5">
    <location>
        <begin position="49"/>
        <end position="69"/>
    </location>
</feature>
<dbReference type="PANTHER" id="PTHR10231">
    <property type="entry name" value="NUCLEOTIDE-SUGAR TRANSMEMBRANE TRANSPORTER"/>
    <property type="match status" value="1"/>
</dbReference>
<dbReference type="OrthoDB" id="408493at2759"/>
<reference evidence="6" key="1">
    <citation type="submission" date="2010-02" db="EMBL/GenBank/DDBJ databases">
        <title>Sequencing and annotation of the Blastocystis hominis genome.</title>
        <authorList>
            <person name="Wincker P."/>
        </authorList>
    </citation>
    <scope>NUCLEOTIDE SEQUENCE</scope>
    <source>
        <strain evidence="6">Singapore isolate B</strain>
    </source>
</reference>
<dbReference type="Proteomes" id="UP000008312">
    <property type="component" value="Unassembled WGS sequence"/>
</dbReference>
<feature type="transmembrane region" description="Helical" evidence="5">
    <location>
        <begin position="104"/>
        <end position="122"/>
    </location>
</feature>
<feature type="transmembrane region" description="Helical" evidence="5">
    <location>
        <begin position="81"/>
        <end position="98"/>
    </location>
</feature>
<dbReference type="GeneID" id="24922487"/>
<organism evidence="6">
    <name type="scientific">Blastocystis hominis</name>
    <dbReference type="NCBI Taxonomy" id="12968"/>
    <lineage>
        <taxon>Eukaryota</taxon>
        <taxon>Sar</taxon>
        <taxon>Stramenopiles</taxon>
        <taxon>Bigyra</taxon>
        <taxon>Opalozoa</taxon>
        <taxon>Opalinata</taxon>
        <taxon>Blastocystidae</taxon>
        <taxon>Blastocystis</taxon>
    </lineage>
</organism>
<dbReference type="SUPFAM" id="SSF103481">
    <property type="entry name" value="Multidrug resistance efflux transporter EmrE"/>
    <property type="match status" value="1"/>
</dbReference>
<feature type="transmembrane region" description="Helical" evidence="5">
    <location>
        <begin position="134"/>
        <end position="154"/>
    </location>
</feature>